<dbReference type="PIRSF" id="PIRSF000232">
    <property type="entry name" value="YdjA"/>
    <property type="match status" value="1"/>
</dbReference>
<evidence type="ECO:0000259" key="9">
    <source>
        <dbReference type="Pfam" id="PF00881"/>
    </source>
</evidence>
<dbReference type="EC" id="1.-.-.-" evidence="8"/>
<organism evidence="10 11">
    <name type="scientific">Neorhodopirellula lusitana</name>
    <dbReference type="NCBI Taxonomy" id="445327"/>
    <lineage>
        <taxon>Bacteria</taxon>
        <taxon>Pseudomonadati</taxon>
        <taxon>Planctomycetota</taxon>
        <taxon>Planctomycetia</taxon>
        <taxon>Pirellulales</taxon>
        <taxon>Pirellulaceae</taxon>
        <taxon>Neorhodopirellula</taxon>
    </lineage>
</organism>
<dbReference type="CDD" id="cd02135">
    <property type="entry name" value="YdjA-like"/>
    <property type="match status" value="1"/>
</dbReference>
<dbReference type="SUPFAM" id="SSF55469">
    <property type="entry name" value="FMN-dependent nitroreductase-like"/>
    <property type="match status" value="1"/>
</dbReference>
<dbReference type="Gene3D" id="3.40.109.10">
    <property type="entry name" value="NADH Oxidase"/>
    <property type="match status" value="1"/>
</dbReference>
<evidence type="ECO:0000256" key="5">
    <source>
        <dbReference type="ARBA" id="ARBA00022857"/>
    </source>
</evidence>
<protein>
    <recommendedName>
        <fullName evidence="8">Putative NAD(P)H nitroreductase</fullName>
        <ecNumber evidence="8">1.-.-.-</ecNumber>
    </recommendedName>
</protein>
<accession>A0ABY1QJ08</accession>
<evidence type="ECO:0000256" key="4">
    <source>
        <dbReference type="ARBA" id="ARBA00022643"/>
    </source>
</evidence>
<keyword evidence="5 8" id="KW-0521">NADP</keyword>
<dbReference type="EMBL" id="FXUG01000015">
    <property type="protein sequence ID" value="SMP72262.1"/>
    <property type="molecule type" value="Genomic_DNA"/>
</dbReference>
<keyword evidence="6 8" id="KW-0560">Oxidoreductase</keyword>
<comment type="similarity">
    <text evidence="2 8">Belongs to the nitroreductase family.</text>
</comment>
<dbReference type="InterPro" id="IPR000415">
    <property type="entry name" value="Nitroreductase-like"/>
</dbReference>
<feature type="domain" description="Nitroreductase" evidence="9">
    <location>
        <begin position="38"/>
        <end position="199"/>
    </location>
</feature>
<evidence type="ECO:0000256" key="6">
    <source>
        <dbReference type="ARBA" id="ARBA00023002"/>
    </source>
</evidence>
<dbReference type="InterPro" id="IPR029479">
    <property type="entry name" value="Nitroreductase"/>
</dbReference>
<evidence type="ECO:0000256" key="8">
    <source>
        <dbReference type="PIRNR" id="PIRNR000232"/>
    </source>
</evidence>
<keyword evidence="7 8" id="KW-0520">NAD</keyword>
<reference evidence="10 11" key="1">
    <citation type="submission" date="2017-05" db="EMBL/GenBank/DDBJ databases">
        <authorList>
            <person name="Varghese N."/>
            <person name="Submissions S."/>
        </authorList>
    </citation>
    <scope>NUCLEOTIDE SEQUENCE [LARGE SCALE GENOMIC DNA]</scope>
    <source>
        <strain evidence="10 11">DSM 25457</strain>
    </source>
</reference>
<comment type="cofactor">
    <cofactor evidence="1 8">
        <name>FMN</name>
        <dbReference type="ChEBI" id="CHEBI:58210"/>
    </cofactor>
</comment>
<dbReference type="Pfam" id="PF00881">
    <property type="entry name" value="Nitroreductase"/>
    <property type="match status" value="1"/>
</dbReference>
<dbReference type="PANTHER" id="PTHR43821">
    <property type="entry name" value="NAD(P)H NITROREDUCTASE YDJA-RELATED"/>
    <property type="match status" value="1"/>
</dbReference>
<dbReference type="InterPro" id="IPR052530">
    <property type="entry name" value="NAD(P)H_nitroreductase"/>
</dbReference>
<proteinExistence type="inferred from homology"/>
<dbReference type="Proteomes" id="UP001158067">
    <property type="component" value="Unassembled WGS sequence"/>
</dbReference>
<keyword evidence="11" id="KW-1185">Reference proteome</keyword>
<comment type="caution">
    <text evidence="10">The sequence shown here is derived from an EMBL/GenBank/DDBJ whole genome shotgun (WGS) entry which is preliminary data.</text>
</comment>
<sequence length="221" mass="24776">MTASGRPRSELIKIAPPISFDKLSTRPLMHSESNTSLIRLRRSIKPAQLSDRPVSDKILREIIENATWAPTHGMTEPWRFTVYQGAARKRLADFLASTYKSITPPEQFKPNKYEALGKSPLFGPVVIAVGMERQESEKISELDEVMAVACAVQNMHLTCASHGLGGFWSTNVAATSDAMRDFTGLKPKDRSLGLFYIGYPNCEWPTSQRQPADEKIQWVHE</sequence>
<evidence type="ECO:0000256" key="3">
    <source>
        <dbReference type="ARBA" id="ARBA00022630"/>
    </source>
</evidence>
<evidence type="ECO:0000256" key="2">
    <source>
        <dbReference type="ARBA" id="ARBA00007118"/>
    </source>
</evidence>
<evidence type="ECO:0000256" key="1">
    <source>
        <dbReference type="ARBA" id="ARBA00001917"/>
    </source>
</evidence>
<name>A0ABY1QJ08_9BACT</name>
<evidence type="ECO:0000256" key="7">
    <source>
        <dbReference type="ARBA" id="ARBA00023027"/>
    </source>
</evidence>
<evidence type="ECO:0000313" key="11">
    <source>
        <dbReference type="Proteomes" id="UP001158067"/>
    </source>
</evidence>
<evidence type="ECO:0000313" key="10">
    <source>
        <dbReference type="EMBL" id="SMP72262.1"/>
    </source>
</evidence>
<dbReference type="InterPro" id="IPR026021">
    <property type="entry name" value="YdjA-like"/>
</dbReference>
<dbReference type="PANTHER" id="PTHR43821:SF1">
    <property type="entry name" value="NAD(P)H NITROREDUCTASE YDJA-RELATED"/>
    <property type="match status" value="1"/>
</dbReference>
<keyword evidence="3 8" id="KW-0285">Flavoprotein</keyword>
<keyword evidence="4 8" id="KW-0288">FMN</keyword>
<gene>
    <name evidence="10" type="ORF">SAMN06265222_11529</name>
</gene>